<dbReference type="KEGG" id="aalt:CC77DRAFT_1096118"/>
<evidence type="ECO:0000313" key="4">
    <source>
        <dbReference type="Proteomes" id="UP000077248"/>
    </source>
</evidence>
<dbReference type="PANTHER" id="PTHR36845:SF1">
    <property type="entry name" value="HYDROLASE, PUTATIVE (AFU_ORTHOLOGUE AFUA_7G05090)-RELATED"/>
    <property type="match status" value="1"/>
</dbReference>
<dbReference type="GO" id="GO:0052757">
    <property type="term" value="F:chondroitin hydrolase activity"/>
    <property type="evidence" value="ECO:0007669"/>
    <property type="project" value="TreeGrafter"/>
</dbReference>
<organism evidence="3 4">
    <name type="scientific">Alternaria alternata</name>
    <name type="common">Alternaria rot fungus</name>
    <name type="synonym">Torula alternata</name>
    <dbReference type="NCBI Taxonomy" id="5599"/>
    <lineage>
        <taxon>Eukaryota</taxon>
        <taxon>Fungi</taxon>
        <taxon>Dikarya</taxon>
        <taxon>Ascomycota</taxon>
        <taxon>Pezizomycotina</taxon>
        <taxon>Dothideomycetes</taxon>
        <taxon>Pleosporomycetidae</taxon>
        <taxon>Pleosporales</taxon>
        <taxon>Pleosporineae</taxon>
        <taxon>Pleosporaceae</taxon>
        <taxon>Alternaria</taxon>
        <taxon>Alternaria sect. Alternaria</taxon>
        <taxon>Alternaria alternata complex</taxon>
    </lineage>
</organism>
<dbReference type="RefSeq" id="XP_018384310.1">
    <property type="nucleotide sequence ID" value="XM_018529827.1"/>
</dbReference>
<accession>A0A177DJ73</accession>
<proteinExistence type="inferred from homology"/>
<protein>
    <submittedName>
        <fullName evidence="3">Six-hairpin glycosidase</fullName>
    </submittedName>
</protein>
<keyword evidence="1" id="KW-0378">Hydrolase</keyword>
<comment type="similarity">
    <text evidence="2">Belongs to the glycosyl hydrolase 88 family.</text>
</comment>
<gene>
    <name evidence="3" type="ORF">CC77DRAFT_1096118</name>
</gene>
<dbReference type="OMA" id="DMGFIVQ"/>
<keyword evidence="3" id="KW-0326">Glycosidase</keyword>
<dbReference type="EMBL" id="KV441482">
    <property type="protein sequence ID" value="OAG18889.1"/>
    <property type="molecule type" value="Genomic_DNA"/>
</dbReference>
<name>A0A177DJ73_ALTAL</name>
<evidence type="ECO:0000256" key="2">
    <source>
        <dbReference type="ARBA" id="ARBA00038358"/>
    </source>
</evidence>
<dbReference type="GO" id="GO:0000272">
    <property type="term" value="P:polysaccharide catabolic process"/>
    <property type="evidence" value="ECO:0007669"/>
    <property type="project" value="TreeGrafter"/>
</dbReference>
<dbReference type="VEuPathDB" id="FungiDB:CC77DRAFT_1096118"/>
<dbReference type="Gene3D" id="1.50.10.10">
    <property type="match status" value="1"/>
</dbReference>
<dbReference type="GeneID" id="29115421"/>
<dbReference type="InterPro" id="IPR052369">
    <property type="entry name" value="UG_Glycosaminoglycan_Hydrolase"/>
</dbReference>
<keyword evidence="4" id="KW-1185">Reference proteome</keyword>
<dbReference type="InterPro" id="IPR008928">
    <property type="entry name" value="6-hairpin_glycosidase_sf"/>
</dbReference>
<dbReference type="PANTHER" id="PTHR36845">
    <property type="entry name" value="HYDROLASE, PUTATIVE (AFU_ORTHOLOGUE AFUA_7G05090)-RELATED"/>
    <property type="match status" value="1"/>
</dbReference>
<sequence>MVGAVKDIMMPSRLATVKDVDLSQIYSESVLAKVVQVAQRGLKQEAPLQSYPHTVPQVGPDAGRYEEREADFWTCGFFPGCIYALLERSIRYPQAINVPEHIRSQMQDQLLKLGRHYGVAINQMSSRTDTHDMGFIVQPALQKDWELTGNKESLQSVVNAAYALASRYDDRVKAIRSWDVAINDRYSITDMSTNFLVIIDSMCNLDLLYFVGHIKNDQSLIDIATQHADSIIHEILRPDFSSYHLVNFDPRNGQPQAKMTNQGWKDDSTWSRGQAWAIMGFAQTYSWTKDVKYLETAIKSAQYFLGRLKEGEGKWHHPMVPCWDFDAPQDNPMEPLRDASAGVITANGLLIIHQALQSLSSTAASQLSANSDTNFFDIALQIVSQTLDMSYDSDLASFEAPVKAMVNGNGVNGGATASELKIKETGFECILRNSTTNWNEHAHKKYADHGLVYADYYLLEFGNKLLRAGWL</sequence>
<dbReference type="FunFam" id="1.50.10.10:FF:000048">
    <property type="entry name" value="Unsaturated chondroitin disaccharide hydrolase"/>
    <property type="match status" value="1"/>
</dbReference>
<dbReference type="Proteomes" id="UP000077248">
    <property type="component" value="Unassembled WGS sequence"/>
</dbReference>
<evidence type="ECO:0000313" key="3">
    <source>
        <dbReference type="EMBL" id="OAG18889.1"/>
    </source>
</evidence>
<dbReference type="AlphaFoldDB" id="A0A177DJ73"/>
<dbReference type="InterPro" id="IPR012341">
    <property type="entry name" value="6hp_glycosidase-like_sf"/>
</dbReference>
<dbReference type="SUPFAM" id="SSF48208">
    <property type="entry name" value="Six-hairpin glycosidases"/>
    <property type="match status" value="1"/>
</dbReference>
<reference evidence="3 4" key="1">
    <citation type="submission" date="2016-05" db="EMBL/GenBank/DDBJ databases">
        <title>Comparative analysis of secretome profiles of manganese(II)-oxidizing ascomycete fungi.</title>
        <authorList>
            <consortium name="DOE Joint Genome Institute"/>
            <person name="Zeiner C.A."/>
            <person name="Purvine S.O."/>
            <person name="Zink E.M."/>
            <person name="Wu S."/>
            <person name="Pasa-Tolic L."/>
            <person name="Chaput D.L."/>
            <person name="Haridas S."/>
            <person name="Grigoriev I.V."/>
            <person name="Santelli C.M."/>
            <person name="Hansel C.M."/>
        </authorList>
    </citation>
    <scope>NUCLEOTIDE SEQUENCE [LARGE SCALE GENOMIC DNA]</scope>
    <source>
        <strain evidence="3 4">SRC1lrK2f</strain>
    </source>
</reference>
<evidence type="ECO:0000256" key="1">
    <source>
        <dbReference type="ARBA" id="ARBA00022801"/>
    </source>
</evidence>